<sequence>MRRRFTLVALPILMIAGATYALGYSTLFTVSSVEIIGSRSNVNPGVIKGEKLARIQPKVIATKFENLAWVKKAEVSRDWISGKVTVRILERTPVALYNGKAFDVEGKSFQLQNANRSDLIQIQAIDATSALKAVDLINSLDSQLSQTLKSIKVQNSGSLDLQLAQGERILEVKWGINSENELKTRVYQRILALPENNKITKIDLSAPHAPIVN</sequence>
<dbReference type="AlphaFoldDB" id="A0A6J6K8E6"/>
<dbReference type="GO" id="GO:0051301">
    <property type="term" value="P:cell division"/>
    <property type="evidence" value="ECO:0007669"/>
    <property type="project" value="UniProtKB-KW"/>
</dbReference>
<protein>
    <submittedName>
        <fullName evidence="2">Unannotated protein</fullName>
    </submittedName>
</protein>
<name>A0A6J6K8E6_9ZZZZ</name>
<organism evidence="2">
    <name type="scientific">freshwater metagenome</name>
    <dbReference type="NCBI Taxonomy" id="449393"/>
    <lineage>
        <taxon>unclassified sequences</taxon>
        <taxon>metagenomes</taxon>
        <taxon>ecological metagenomes</taxon>
    </lineage>
</organism>
<dbReference type="InterPro" id="IPR005548">
    <property type="entry name" value="Cell_div_FtsQ/DivIB_C"/>
</dbReference>
<evidence type="ECO:0000259" key="1">
    <source>
        <dbReference type="Pfam" id="PF03799"/>
    </source>
</evidence>
<dbReference type="EMBL" id="CAEZWK010000002">
    <property type="protein sequence ID" value="CAB4646017.1"/>
    <property type="molecule type" value="Genomic_DNA"/>
</dbReference>
<evidence type="ECO:0000313" key="2">
    <source>
        <dbReference type="EMBL" id="CAB4646017.1"/>
    </source>
</evidence>
<accession>A0A6J6K8E6</accession>
<gene>
    <name evidence="2" type="ORF">UFOPK2245_00174</name>
</gene>
<reference evidence="2" key="1">
    <citation type="submission" date="2020-05" db="EMBL/GenBank/DDBJ databases">
        <authorList>
            <person name="Chiriac C."/>
            <person name="Salcher M."/>
            <person name="Ghai R."/>
            <person name="Kavagutti S V."/>
        </authorList>
    </citation>
    <scope>NUCLEOTIDE SEQUENCE</scope>
</reference>
<proteinExistence type="predicted"/>
<dbReference type="Pfam" id="PF03799">
    <property type="entry name" value="FtsQ_DivIB_C"/>
    <property type="match status" value="1"/>
</dbReference>
<feature type="domain" description="Cell division protein FtsQ/DivIB C-terminal" evidence="1">
    <location>
        <begin position="102"/>
        <end position="204"/>
    </location>
</feature>